<evidence type="ECO:0000256" key="3">
    <source>
        <dbReference type="ARBA" id="ARBA00022741"/>
    </source>
</evidence>
<dbReference type="InterPro" id="IPR003593">
    <property type="entry name" value="AAA+_ATPase"/>
</dbReference>
<gene>
    <name evidence="7" type="primary">yejF</name>
    <name evidence="7" type="ORF">J2R62_08830</name>
</gene>
<feature type="domain" description="ABC transporter" evidence="6">
    <location>
        <begin position="288"/>
        <end position="526"/>
    </location>
</feature>
<evidence type="ECO:0000256" key="4">
    <source>
        <dbReference type="ARBA" id="ARBA00022840"/>
    </source>
</evidence>
<evidence type="ECO:0000313" key="7">
    <source>
        <dbReference type="EMBL" id="MBO1108324.1"/>
    </source>
</evidence>
<accession>A0A8I2B1Z3</accession>
<evidence type="ECO:0000256" key="2">
    <source>
        <dbReference type="ARBA" id="ARBA00022448"/>
    </source>
</evidence>
<dbReference type="NCBIfam" id="NF011713">
    <property type="entry name" value="PRK15134.1"/>
    <property type="match status" value="1"/>
</dbReference>
<keyword evidence="4 7" id="KW-0067">ATP-binding</keyword>
<dbReference type="PROSITE" id="PS50893">
    <property type="entry name" value="ABC_TRANSPORTER_2"/>
    <property type="match status" value="2"/>
</dbReference>
<proteinExistence type="inferred from homology"/>
<dbReference type="CDD" id="cd03257">
    <property type="entry name" value="ABC_NikE_OppD_transporters"/>
    <property type="match status" value="2"/>
</dbReference>
<dbReference type="PROSITE" id="PS00211">
    <property type="entry name" value="ABC_TRANSPORTER_1"/>
    <property type="match status" value="2"/>
</dbReference>
<dbReference type="InterPro" id="IPR027417">
    <property type="entry name" value="P-loop_NTPase"/>
</dbReference>
<dbReference type="GO" id="GO:0015833">
    <property type="term" value="P:peptide transport"/>
    <property type="evidence" value="ECO:0007669"/>
    <property type="project" value="InterPro"/>
</dbReference>
<name>A0A8I2B1Z3_PLESH</name>
<comment type="caution">
    <text evidence="7">The sequence shown here is derived from an EMBL/GenBank/DDBJ whole genome shotgun (WGS) entry which is preliminary data.</text>
</comment>
<dbReference type="Gene3D" id="3.40.50.300">
    <property type="entry name" value="P-loop containing nucleotide triphosphate hydrolases"/>
    <property type="match status" value="2"/>
</dbReference>
<dbReference type="NCBIfam" id="NF007739">
    <property type="entry name" value="PRK10419.1"/>
    <property type="match status" value="2"/>
</dbReference>
<evidence type="ECO:0000256" key="5">
    <source>
        <dbReference type="SAM" id="MobiDB-lite"/>
    </source>
</evidence>
<dbReference type="GO" id="GO:0005524">
    <property type="term" value="F:ATP binding"/>
    <property type="evidence" value="ECO:0007669"/>
    <property type="project" value="UniProtKB-KW"/>
</dbReference>
<protein>
    <submittedName>
        <fullName evidence="7">Microcin C ABC transporter ATP-binding protein YejF</fullName>
    </submittedName>
</protein>
<reference evidence="7" key="1">
    <citation type="submission" date="2021-03" db="EMBL/GenBank/DDBJ databases">
        <title>Plesiomonas shigelloides zfcc0051, isolated from zebrafish feces.</title>
        <authorList>
            <person name="Vanderhoek Z."/>
            <person name="Gaulke C."/>
        </authorList>
    </citation>
    <scope>NUCLEOTIDE SEQUENCE</scope>
    <source>
        <strain evidence="7">Zfcc0051</strain>
    </source>
</reference>
<dbReference type="GO" id="GO:0055085">
    <property type="term" value="P:transmembrane transport"/>
    <property type="evidence" value="ECO:0007669"/>
    <property type="project" value="UniProtKB-ARBA"/>
</dbReference>
<sequence>MSDNAPLIDIRHLSVAVHQGERATTLVKDLSLQIMPGETLALVGESGSGKSVSALSILGLHPDTIRYPHGEIVYRGENLLTAPANHLRGLRGNRISMIFQEPMVSLNPLHTVARQLSESLIIHQAMSSAAARQRVLEWLEKVGLRNPHTKLDVFPHQLSGGERQRVMIAMALLNAPDLLIADEPTTALDVSVQAQILTLLQQLQREMNMAMLFITHDLGIVRRLADRVAVMRQGELVETAPTQQLFSQPQHPYTQKLLDSEPKGEPVPAPTPAQTLLNVEALRVWFPIKRGLLKRTVGHVKAVDDVSFSVNRGESLGLVGESGSGKSTCGLALLRLLPSQGEIRFDEADLNRLNRKQMLPYRSRIQVIFQDPFSSLSPRMPVGDIIAEGLRLHARLSAQESEQQVISIMQEVGLDPESRHRYAFEFSGGQRQRIAIARALILRPELLILDEPTSSLDRTVQAQILALLKQLQARHGLAYLFISHDLHVVRALCHQVMVLKDGKIVEAGPTESLFRQPQHPYTQMLLSAARY</sequence>
<dbReference type="Pfam" id="PF08352">
    <property type="entry name" value="oligo_HPY"/>
    <property type="match status" value="2"/>
</dbReference>
<dbReference type="PANTHER" id="PTHR43776:SF7">
    <property type="entry name" value="D,D-DIPEPTIDE TRANSPORT ATP-BINDING PROTEIN DDPF-RELATED"/>
    <property type="match status" value="1"/>
</dbReference>
<dbReference type="NCBIfam" id="NF008453">
    <property type="entry name" value="PRK11308.1"/>
    <property type="match status" value="2"/>
</dbReference>
<dbReference type="InterPro" id="IPR050319">
    <property type="entry name" value="ABC_transp_ATP-bind"/>
</dbReference>
<dbReference type="PANTHER" id="PTHR43776">
    <property type="entry name" value="TRANSPORT ATP-BINDING PROTEIN"/>
    <property type="match status" value="1"/>
</dbReference>
<dbReference type="Pfam" id="PF00005">
    <property type="entry name" value="ABC_tran"/>
    <property type="match status" value="2"/>
</dbReference>
<comment type="similarity">
    <text evidence="1">Belongs to the ABC transporter superfamily.</text>
</comment>
<dbReference type="AlphaFoldDB" id="A0A8I2B1Z3"/>
<dbReference type="SMART" id="SM00382">
    <property type="entry name" value="AAA"/>
    <property type="match status" value="2"/>
</dbReference>
<dbReference type="EMBL" id="JAFNAA010000008">
    <property type="protein sequence ID" value="MBO1108324.1"/>
    <property type="molecule type" value="Genomic_DNA"/>
</dbReference>
<feature type="domain" description="ABC transporter" evidence="6">
    <location>
        <begin position="10"/>
        <end position="258"/>
    </location>
</feature>
<dbReference type="InterPro" id="IPR017871">
    <property type="entry name" value="ABC_transporter-like_CS"/>
</dbReference>
<dbReference type="Proteomes" id="UP000664658">
    <property type="component" value="Unassembled WGS sequence"/>
</dbReference>
<keyword evidence="2" id="KW-0813">Transport</keyword>
<dbReference type="SUPFAM" id="SSF52540">
    <property type="entry name" value="P-loop containing nucleoside triphosphate hydrolases"/>
    <property type="match status" value="2"/>
</dbReference>
<evidence type="ECO:0000259" key="6">
    <source>
        <dbReference type="PROSITE" id="PS50893"/>
    </source>
</evidence>
<dbReference type="GO" id="GO:0016887">
    <property type="term" value="F:ATP hydrolysis activity"/>
    <property type="evidence" value="ECO:0007669"/>
    <property type="project" value="InterPro"/>
</dbReference>
<evidence type="ECO:0000313" key="8">
    <source>
        <dbReference type="Proteomes" id="UP000664658"/>
    </source>
</evidence>
<organism evidence="7 8">
    <name type="scientific">Plesiomonas shigelloides</name>
    <name type="common">Aeromonas shigelloides</name>
    <dbReference type="NCBI Taxonomy" id="703"/>
    <lineage>
        <taxon>Bacteria</taxon>
        <taxon>Pseudomonadati</taxon>
        <taxon>Pseudomonadota</taxon>
        <taxon>Gammaproteobacteria</taxon>
        <taxon>Enterobacterales</taxon>
        <taxon>Enterobacteriaceae</taxon>
        <taxon>Plesiomonas</taxon>
    </lineage>
</organism>
<dbReference type="InterPro" id="IPR013563">
    <property type="entry name" value="Oligopep_ABC_C"/>
</dbReference>
<keyword evidence="3" id="KW-0547">Nucleotide-binding</keyword>
<dbReference type="InterPro" id="IPR003439">
    <property type="entry name" value="ABC_transporter-like_ATP-bd"/>
</dbReference>
<evidence type="ECO:0000256" key="1">
    <source>
        <dbReference type="ARBA" id="ARBA00005417"/>
    </source>
</evidence>
<dbReference type="FunFam" id="3.40.50.300:FF:000016">
    <property type="entry name" value="Oligopeptide ABC transporter ATP-binding component"/>
    <property type="match status" value="2"/>
</dbReference>
<feature type="region of interest" description="Disordered" evidence="5">
    <location>
        <begin position="249"/>
        <end position="269"/>
    </location>
</feature>